<dbReference type="EMBL" id="UINC01089256">
    <property type="protein sequence ID" value="SVC40196.1"/>
    <property type="molecule type" value="Genomic_DNA"/>
</dbReference>
<dbReference type="AlphaFoldDB" id="A0A382LUH3"/>
<name>A0A382LUH3_9ZZZZ</name>
<protein>
    <submittedName>
        <fullName evidence="1">Uncharacterized protein</fullName>
    </submittedName>
</protein>
<evidence type="ECO:0000313" key="1">
    <source>
        <dbReference type="EMBL" id="SVC40196.1"/>
    </source>
</evidence>
<proteinExistence type="predicted"/>
<sequence>MEWNACRDRDRLTREQRPATLLFQ</sequence>
<organism evidence="1">
    <name type="scientific">marine metagenome</name>
    <dbReference type="NCBI Taxonomy" id="408172"/>
    <lineage>
        <taxon>unclassified sequences</taxon>
        <taxon>metagenomes</taxon>
        <taxon>ecological metagenomes</taxon>
    </lineage>
</organism>
<accession>A0A382LUH3</accession>
<gene>
    <name evidence="1" type="ORF">METZ01_LOCUS293050</name>
</gene>
<reference evidence="1" key="1">
    <citation type="submission" date="2018-05" db="EMBL/GenBank/DDBJ databases">
        <authorList>
            <person name="Lanie J.A."/>
            <person name="Ng W.-L."/>
            <person name="Kazmierczak K.M."/>
            <person name="Andrzejewski T.M."/>
            <person name="Davidsen T.M."/>
            <person name="Wayne K.J."/>
            <person name="Tettelin H."/>
            <person name="Glass J.I."/>
            <person name="Rusch D."/>
            <person name="Podicherti R."/>
            <person name="Tsui H.-C.T."/>
            <person name="Winkler M.E."/>
        </authorList>
    </citation>
    <scope>NUCLEOTIDE SEQUENCE</scope>
</reference>